<dbReference type="Pfam" id="PF10673">
    <property type="entry name" value="DUF2487"/>
    <property type="match status" value="1"/>
</dbReference>
<dbReference type="OrthoDB" id="2678750at2"/>
<dbReference type="STRING" id="263475.AMD00_11655"/>
<evidence type="ECO:0000313" key="2">
    <source>
        <dbReference type="Proteomes" id="UP000036867"/>
    </source>
</evidence>
<dbReference type="GeneID" id="301136751"/>
<accession>A0A0M0LDS0</accession>
<evidence type="ECO:0008006" key="3">
    <source>
        <dbReference type="Google" id="ProtNLM"/>
    </source>
</evidence>
<protein>
    <recommendedName>
        <fullName evidence="3">DUF2487 domain-containing protein</fullName>
    </recommendedName>
</protein>
<proteinExistence type="predicted"/>
<dbReference type="InterPro" id="IPR019615">
    <property type="entry name" value="DUF2487"/>
</dbReference>
<dbReference type="RefSeq" id="WP_053417241.1">
    <property type="nucleotide sequence ID" value="NZ_JBCMHV010000018.1"/>
</dbReference>
<organism evidence="1 2">
    <name type="scientific">Viridibacillus arvi</name>
    <dbReference type="NCBI Taxonomy" id="263475"/>
    <lineage>
        <taxon>Bacteria</taxon>
        <taxon>Bacillati</taxon>
        <taxon>Bacillota</taxon>
        <taxon>Bacilli</taxon>
        <taxon>Bacillales</taxon>
        <taxon>Caryophanaceae</taxon>
        <taxon>Viridibacillus</taxon>
    </lineage>
</organism>
<keyword evidence="2" id="KW-1185">Reference proteome</keyword>
<dbReference type="EMBL" id="LILB01000005">
    <property type="protein sequence ID" value="KOO49047.1"/>
    <property type="molecule type" value="Genomic_DNA"/>
</dbReference>
<evidence type="ECO:0000313" key="1">
    <source>
        <dbReference type="EMBL" id="KOO49047.1"/>
    </source>
</evidence>
<comment type="caution">
    <text evidence="1">The sequence shown here is derived from an EMBL/GenBank/DDBJ whole genome shotgun (WGS) entry which is preliminary data.</text>
</comment>
<sequence length="149" mass="16784">MFWIGKDVEVFSAQKEFIDTAIVPLTVIDGSPIGMKQSASAAEFLMSLTAFVEQQFKGRVMIMPPFSYTNSMVKKDYIQAIDEELKLAGFKYIFYMTSDHSWTSAAPELSVLWLPSIPLGDMDQSVKQSVLSDQIRQVVPMLSSKWSEL</sequence>
<name>A0A0M0LDS0_9BACL</name>
<dbReference type="AlphaFoldDB" id="A0A0M0LDS0"/>
<gene>
    <name evidence="1" type="ORF">AMD00_11655</name>
</gene>
<dbReference type="Proteomes" id="UP000036867">
    <property type="component" value="Unassembled WGS sequence"/>
</dbReference>
<reference evidence="2" key="1">
    <citation type="submission" date="2015-08" db="EMBL/GenBank/DDBJ databases">
        <title>Fjat-10028 dsm 16317.</title>
        <authorList>
            <person name="Liu B."/>
            <person name="Wang J."/>
            <person name="Zhu Y."/>
            <person name="Liu G."/>
            <person name="Chen Q."/>
            <person name="Chen Z."/>
            <person name="Lan J."/>
            <person name="Che J."/>
            <person name="Ge C."/>
            <person name="Shi H."/>
            <person name="Pan Z."/>
            <person name="Liu X."/>
        </authorList>
    </citation>
    <scope>NUCLEOTIDE SEQUENCE [LARGE SCALE GENOMIC DNA]</scope>
    <source>
        <strain evidence="2">DSM 16317</strain>
    </source>
</reference>